<comment type="caution">
    <text evidence="2">The sequence shown here is derived from an EMBL/GenBank/DDBJ whole genome shotgun (WGS) entry which is preliminary data.</text>
</comment>
<organism evidence="2 3">
    <name type="scientific">Thermomonospora umbrina</name>
    <dbReference type="NCBI Taxonomy" id="111806"/>
    <lineage>
        <taxon>Bacteria</taxon>
        <taxon>Bacillati</taxon>
        <taxon>Actinomycetota</taxon>
        <taxon>Actinomycetes</taxon>
        <taxon>Streptosporangiales</taxon>
        <taxon>Thermomonosporaceae</taxon>
        <taxon>Thermomonospora</taxon>
    </lineage>
</organism>
<feature type="region of interest" description="Disordered" evidence="1">
    <location>
        <begin position="251"/>
        <end position="345"/>
    </location>
</feature>
<keyword evidence="3" id="KW-1185">Reference proteome</keyword>
<feature type="compositionally biased region" description="Low complexity" evidence="1">
    <location>
        <begin position="305"/>
        <end position="323"/>
    </location>
</feature>
<dbReference type="EMBL" id="QTTT01000001">
    <property type="protein sequence ID" value="REF00753.1"/>
    <property type="molecule type" value="Genomic_DNA"/>
</dbReference>
<feature type="region of interest" description="Disordered" evidence="1">
    <location>
        <begin position="28"/>
        <end position="56"/>
    </location>
</feature>
<dbReference type="AlphaFoldDB" id="A0A3D9SXR7"/>
<gene>
    <name evidence="2" type="ORF">DFJ69_6332</name>
</gene>
<sequence length="345" mass="37362">MAGRFVLCRPFLWRWSATCRETFLTRRPSREPDAVPGPTWRLGTRSGAEGQDGPPAVGDARRRALEAVDVITAALKTDPTIAGEVARARPLDLAGETLRQLRPLARQAAGELNRRELAALPGREREIARLGRTNPQAPDELEAMSRRLLTLADEIRDDALPDWNTPRRIRERSTRLLPDVGRLAEIADALREAVRPALEVAPPTRRRSAWPPSPIRSAPRPAAPAAAPAPGCGRELEHADVGRRRRYCGDACRQRARRARTGPAATAERGDGDGRARLREVLEGLPPDTRPVPSVAGYDELLSRTPSASPGTAAPGDGAADAGVQGRGTHGRPLTPRRIMVRGGP</sequence>
<name>A0A3D9SXR7_9ACTN</name>
<evidence type="ECO:0000313" key="3">
    <source>
        <dbReference type="Proteomes" id="UP000256661"/>
    </source>
</evidence>
<evidence type="ECO:0000256" key="1">
    <source>
        <dbReference type="SAM" id="MobiDB-lite"/>
    </source>
</evidence>
<proteinExistence type="predicted"/>
<evidence type="ECO:0000313" key="2">
    <source>
        <dbReference type="EMBL" id="REF00753.1"/>
    </source>
</evidence>
<accession>A0A3D9SXR7</accession>
<reference evidence="2 3" key="1">
    <citation type="submission" date="2018-08" db="EMBL/GenBank/DDBJ databases">
        <title>Sequencing the genomes of 1000 actinobacteria strains.</title>
        <authorList>
            <person name="Klenk H.-P."/>
        </authorList>
    </citation>
    <scope>NUCLEOTIDE SEQUENCE [LARGE SCALE GENOMIC DNA]</scope>
    <source>
        <strain evidence="2 3">DSM 43927</strain>
    </source>
</reference>
<feature type="compositionally biased region" description="Low complexity" evidence="1">
    <location>
        <begin position="215"/>
        <end position="230"/>
    </location>
</feature>
<feature type="compositionally biased region" description="Basic and acidic residues" evidence="1">
    <location>
        <begin position="268"/>
        <end position="282"/>
    </location>
</feature>
<feature type="region of interest" description="Disordered" evidence="1">
    <location>
        <begin position="201"/>
        <end position="233"/>
    </location>
</feature>
<protein>
    <submittedName>
        <fullName evidence="2">Uncharacterized protein</fullName>
    </submittedName>
</protein>
<dbReference type="Proteomes" id="UP000256661">
    <property type="component" value="Unassembled WGS sequence"/>
</dbReference>